<dbReference type="InterPro" id="IPR052939">
    <property type="entry name" value="23S_rRNA_MeTrnsfrase_RlmA"/>
</dbReference>
<dbReference type="PANTHER" id="PTHR43460:SF1">
    <property type="entry name" value="METHYLTRANSFERASE TYPE 11 DOMAIN-CONTAINING PROTEIN"/>
    <property type="match status" value="1"/>
</dbReference>
<proteinExistence type="predicted"/>
<dbReference type="EMBL" id="BARV01019857">
    <property type="protein sequence ID" value="GAI20778.1"/>
    <property type="molecule type" value="Genomic_DNA"/>
</dbReference>
<dbReference type="AlphaFoldDB" id="X1LNT8"/>
<evidence type="ECO:0000259" key="1">
    <source>
        <dbReference type="Pfam" id="PF08241"/>
    </source>
</evidence>
<dbReference type="GO" id="GO:0008757">
    <property type="term" value="F:S-adenosylmethionine-dependent methyltransferase activity"/>
    <property type="evidence" value="ECO:0007669"/>
    <property type="project" value="InterPro"/>
</dbReference>
<dbReference type="SUPFAM" id="SSF53335">
    <property type="entry name" value="S-adenosyl-L-methionine-dependent methyltransferases"/>
    <property type="match status" value="1"/>
</dbReference>
<name>X1LNT8_9ZZZZ</name>
<dbReference type="InterPro" id="IPR029063">
    <property type="entry name" value="SAM-dependent_MTases_sf"/>
</dbReference>
<dbReference type="InterPro" id="IPR013216">
    <property type="entry name" value="Methyltransf_11"/>
</dbReference>
<comment type="caution">
    <text evidence="2">The sequence shown here is derived from an EMBL/GenBank/DDBJ whole genome shotgun (WGS) entry which is preliminary data.</text>
</comment>
<dbReference type="Pfam" id="PF08241">
    <property type="entry name" value="Methyltransf_11"/>
    <property type="match status" value="1"/>
</dbReference>
<dbReference type="PANTHER" id="PTHR43460">
    <property type="entry name" value="METHYLTRANSFERASE"/>
    <property type="match status" value="1"/>
</dbReference>
<sequence length="134" mass="15499">MKNLHSQWRKDYEAPFAGWDFSYLNDRWIEEQPPWDYEALARQLLKKSKAVLDMGTGGGEIFASFAPFPEHTVAIEGWRPNVAIAKRRLEPLGVRILEVDESDELSFADGEFDLVLNRHSAFRATEVFRILKTE</sequence>
<accession>X1LNT8</accession>
<feature type="non-terminal residue" evidence="2">
    <location>
        <position position="134"/>
    </location>
</feature>
<dbReference type="Gene3D" id="3.40.50.150">
    <property type="entry name" value="Vaccinia Virus protein VP39"/>
    <property type="match status" value="1"/>
</dbReference>
<evidence type="ECO:0000313" key="2">
    <source>
        <dbReference type="EMBL" id="GAI20778.1"/>
    </source>
</evidence>
<protein>
    <recommendedName>
        <fullName evidence="1">Methyltransferase type 11 domain-containing protein</fullName>
    </recommendedName>
</protein>
<reference evidence="2" key="1">
    <citation type="journal article" date="2014" name="Front. Microbiol.">
        <title>High frequency of phylogenetically diverse reductive dehalogenase-homologous genes in deep subseafloor sedimentary metagenomes.</title>
        <authorList>
            <person name="Kawai M."/>
            <person name="Futagami T."/>
            <person name="Toyoda A."/>
            <person name="Takaki Y."/>
            <person name="Nishi S."/>
            <person name="Hori S."/>
            <person name="Arai W."/>
            <person name="Tsubouchi T."/>
            <person name="Morono Y."/>
            <person name="Uchiyama I."/>
            <person name="Ito T."/>
            <person name="Fujiyama A."/>
            <person name="Inagaki F."/>
            <person name="Takami H."/>
        </authorList>
    </citation>
    <scope>NUCLEOTIDE SEQUENCE</scope>
    <source>
        <strain evidence="2">Expedition CK06-06</strain>
    </source>
</reference>
<organism evidence="2">
    <name type="scientific">marine sediment metagenome</name>
    <dbReference type="NCBI Taxonomy" id="412755"/>
    <lineage>
        <taxon>unclassified sequences</taxon>
        <taxon>metagenomes</taxon>
        <taxon>ecological metagenomes</taxon>
    </lineage>
</organism>
<dbReference type="CDD" id="cd02440">
    <property type="entry name" value="AdoMet_MTases"/>
    <property type="match status" value="1"/>
</dbReference>
<feature type="domain" description="Methyltransferase type 11" evidence="1">
    <location>
        <begin position="52"/>
        <end position="130"/>
    </location>
</feature>
<gene>
    <name evidence="2" type="ORF">S06H3_33288</name>
</gene>